<dbReference type="AlphaFoldDB" id="A0A9Q1C570"/>
<dbReference type="EMBL" id="JAIZAY010000007">
    <property type="protein sequence ID" value="KAJ8038364.1"/>
    <property type="molecule type" value="Genomic_DNA"/>
</dbReference>
<dbReference type="Proteomes" id="UP001152320">
    <property type="component" value="Chromosome 7"/>
</dbReference>
<sequence>MKMRYSEKMNPKVFGGGQRSCGVTRGQKEYFPRVSKIITWAYQRSISEISQEYPRLSSGVPRGQKANFARIPKIAIWGHQRSKRYISQEFPRLNRNTKTVFFQLIKTAFDQ</sequence>
<evidence type="ECO:0000313" key="2">
    <source>
        <dbReference type="Proteomes" id="UP001152320"/>
    </source>
</evidence>
<name>A0A9Q1C570_HOLLE</name>
<reference evidence="1" key="1">
    <citation type="submission" date="2021-10" db="EMBL/GenBank/DDBJ databases">
        <title>Tropical sea cucumber genome reveals ecological adaptation and Cuvierian tubules defense mechanism.</title>
        <authorList>
            <person name="Chen T."/>
        </authorList>
    </citation>
    <scope>NUCLEOTIDE SEQUENCE</scope>
    <source>
        <strain evidence="1">Nanhai2018</strain>
        <tissue evidence="1">Muscle</tissue>
    </source>
</reference>
<accession>A0A9Q1C570</accession>
<organism evidence="1 2">
    <name type="scientific">Holothuria leucospilota</name>
    <name type="common">Black long sea cucumber</name>
    <name type="synonym">Mertensiothuria leucospilota</name>
    <dbReference type="NCBI Taxonomy" id="206669"/>
    <lineage>
        <taxon>Eukaryota</taxon>
        <taxon>Metazoa</taxon>
        <taxon>Echinodermata</taxon>
        <taxon>Eleutherozoa</taxon>
        <taxon>Echinozoa</taxon>
        <taxon>Holothuroidea</taxon>
        <taxon>Aspidochirotacea</taxon>
        <taxon>Aspidochirotida</taxon>
        <taxon>Holothuriidae</taxon>
        <taxon>Holothuria</taxon>
    </lineage>
</organism>
<comment type="caution">
    <text evidence="1">The sequence shown here is derived from an EMBL/GenBank/DDBJ whole genome shotgun (WGS) entry which is preliminary data.</text>
</comment>
<keyword evidence="2" id="KW-1185">Reference proteome</keyword>
<proteinExistence type="predicted"/>
<evidence type="ECO:0000313" key="1">
    <source>
        <dbReference type="EMBL" id="KAJ8038364.1"/>
    </source>
</evidence>
<protein>
    <submittedName>
        <fullName evidence="1">Uncharacterized protein</fullName>
    </submittedName>
</protein>
<gene>
    <name evidence="1" type="ORF">HOLleu_15761</name>
</gene>